<evidence type="ECO:0000256" key="3">
    <source>
        <dbReference type="ARBA" id="ARBA00022448"/>
    </source>
</evidence>
<dbReference type="GO" id="GO:0005886">
    <property type="term" value="C:plasma membrane"/>
    <property type="evidence" value="ECO:0007669"/>
    <property type="project" value="UniProtKB-SubCell"/>
</dbReference>
<keyword evidence="8" id="KW-0067">ATP-binding</keyword>
<keyword evidence="5 16" id="KW-0436">Ligase</keyword>
<keyword evidence="11" id="KW-0472">Membrane</keyword>
<comment type="subcellular location">
    <subcellularLocation>
        <location evidence="1">Cell membrane</location>
        <topology evidence="1">Multi-pass membrane protein</topology>
    </subcellularLocation>
    <subcellularLocation>
        <location evidence="13">Peroxisome membrane</location>
    </subcellularLocation>
</comment>
<evidence type="ECO:0000256" key="9">
    <source>
        <dbReference type="ARBA" id="ARBA00022989"/>
    </source>
</evidence>
<proteinExistence type="inferred from homology"/>
<keyword evidence="3" id="KW-0813">Transport</keyword>
<organism evidence="16 17">
    <name type="scientific">Candidatus Phycosocius bacilliformis</name>
    <dbReference type="NCBI Taxonomy" id="1445552"/>
    <lineage>
        <taxon>Bacteria</taxon>
        <taxon>Pseudomonadati</taxon>
        <taxon>Pseudomonadota</taxon>
        <taxon>Alphaproteobacteria</taxon>
        <taxon>Caulobacterales</taxon>
        <taxon>Caulobacterales incertae sedis</taxon>
        <taxon>Candidatus Phycosocius</taxon>
    </lineage>
</organism>
<dbReference type="GO" id="GO:0005324">
    <property type="term" value="F:long-chain fatty acid transmembrane transporter activity"/>
    <property type="evidence" value="ECO:0007669"/>
    <property type="project" value="TreeGrafter"/>
</dbReference>
<comment type="similarity">
    <text evidence="2">Belongs to the ATP-dependent AMP-binding enzyme family.</text>
</comment>
<dbReference type="FunFam" id="3.40.50.12780:FF:000019">
    <property type="entry name" value="Long-chain fatty acid transporter"/>
    <property type="match status" value="1"/>
</dbReference>
<comment type="caution">
    <text evidence="16">The sequence shown here is derived from an EMBL/GenBank/DDBJ whole genome shotgun (WGS) entry which is preliminary data.</text>
</comment>
<dbReference type="NCBIfam" id="NF006134">
    <property type="entry name" value="PRK08279.1"/>
    <property type="match status" value="1"/>
</dbReference>
<evidence type="ECO:0000256" key="11">
    <source>
        <dbReference type="ARBA" id="ARBA00023136"/>
    </source>
</evidence>
<evidence type="ECO:0000256" key="1">
    <source>
        <dbReference type="ARBA" id="ARBA00004651"/>
    </source>
</evidence>
<name>A0A2P2E8C1_9PROT</name>
<dbReference type="SUPFAM" id="SSF56801">
    <property type="entry name" value="Acetyl-CoA synthetase-like"/>
    <property type="match status" value="1"/>
</dbReference>
<sequence length="597" mass="66768">MGLIDTLKREVTFISALSRTNKWMKDLSPDSQVLLPDNWEAICDQHNPKPAIIFEGKTWTYGQFDSRANRYAHWAVSIGLKAGDVVALFMQNRPDYLAAWYGLTKVGVVVALINHNLQGPSLLHCVSVAKSKAVIVGVELADLWKTIDGQLEGVSVWAAGGLMPNANDLDRSLNAQSHKRPSRAHREMLTAKDPCLYVYTSGTTGNPKAATLSHMRTQGMSRSFIAATKTNASDRVYCPLPLYHGTGGICGVGLVFNTGATLVLRRKFSATQFWDDIVDNGCTVFAYIGELFRYLVSVPPHEKEQAHKLKSCFGNGLRADVWTRAQERFKIPLIVEFYGSTEGNVSFINVEGKLGAVGRVPSYLKKRFNVELVRFDIEEEKPIRNAEGFCERCDHDEVGEAIGKIDTTNVRARFDGYANDKAASERKLLRDVFEPGDLYFRTGDLLKQDKLGYFYFVDRIGDTYRWKSENVSTNEVGEVLCMFQGIDQANVYGVDVPHADGRAGMAVILAPQPLDLEALSAHVRTELPSYAIPLFLRFQTEVEVTGTFKYRKVDLVKAGFDPAFIADPMVWMNPETRRYEPLTPEVYAAIQRGDVRY</sequence>
<evidence type="ECO:0000256" key="2">
    <source>
        <dbReference type="ARBA" id="ARBA00006432"/>
    </source>
</evidence>
<dbReference type="GO" id="GO:0004467">
    <property type="term" value="F:long-chain fatty acid-CoA ligase activity"/>
    <property type="evidence" value="ECO:0007669"/>
    <property type="project" value="UniProtKB-EC"/>
</dbReference>
<dbReference type="Pfam" id="PF00501">
    <property type="entry name" value="AMP-binding"/>
    <property type="match status" value="1"/>
</dbReference>
<dbReference type="PROSITE" id="PS00455">
    <property type="entry name" value="AMP_BINDING"/>
    <property type="match status" value="1"/>
</dbReference>
<keyword evidence="17" id="KW-1185">Reference proteome</keyword>
<evidence type="ECO:0000259" key="15">
    <source>
        <dbReference type="Pfam" id="PF13193"/>
    </source>
</evidence>
<evidence type="ECO:0000313" key="16">
    <source>
        <dbReference type="EMBL" id="GBF57301.1"/>
    </source>
</evidence>
<dbReference type="EC" id="6.2.1.3" evidence="16"/>
<dbReference type="InterPro" id="IPR045851">
    <property type="entry name" value="AMP-bd_C_sf"/>
</dbReference>
<dbReference type="InterPro" id="IPR042099">
    <property type="entry name" value="ANL_N_sf"/>
</dbReference>
<feature type="domain" description="AMP-binding enzyme C-terminal" evidence="15">
    <location>
        <begin position="475"/>
        <end position="549"/>
    </location>
</feature>
<evidence type="ECO:0000259" key="14">
    <source>
        <dbReference type="Pfam" id="PF00501"/>
    </source>
</evidence>
<dbReference type="InterPro" id="IPR020845">
    <property type="entry name" value="AMP-binding_CS"/>
</dbReference>
<keyword evidence="7" id="KW-0547">Nucleotide-binding</keyword>
<dbReference type="RefSeq" id="WP_108984157.1">
    <property type="nucleotide sequence ID" value="NZ_BFBR01000002.1"/>
</dbReference>
<keyword evidence="6" id="KW-0812">Transmembrane</keyword>
<keyword evidence="10" id="KW-0445">Lipid transport</keyword>
<evidence type="ECO:0000256" key="12">
    <source>
        <dbReference type="ARBA" id="ARBA00023140"/>
    </source>
</evidence>
<evidence type="ECO:0000256" key="8">
    <source>
        <dbReference type="ARBA" id="ARBA00022840"/>
    </source>
</evidence>
<feature type="domain" description="AMP-dependent synthetase/ligase" evidence="14">
    <location>
        <begin position="42"/>
        <end position="379"/>
    </location>
</feature>
<dbReference type="EMBL" id="BFBR01000002">
    <property type="protein sequence ID" value="GBF57301.1"/>
    <property type="molecule type" value="Genomic_DNA"/>
</dbReference>
<evidence type="ECO:0000256" key="10">
    <source>
        <dbReference type="ARBA" id="ARBA00023055"/>
    </source>
</evidence>
<accession>A0A2P2E8C1</accession>
<dbReference type="InterPro" id="IPR025110">
    <property type="entry name" value="AMP-bd_C"/>
</dbReference>
<keyword evidence="9" id="KW-1133">Transmembrane helix</keyword>
<dbReference type="GO" id="GO:0044539">
    <property type="term" value="P:long-chain fatty acid import into cell"/>
    <property type="evidence" value="ECO:0007669"/>
    <property type="project" value="TreeGrafter"/>
</dbReference>
<dbReference type="Gene3D" id="3.40.50.12780">
    <property type="entry name" value="N-terminal domain of ligase-like"/>
    <property type="match status" value="1"/>
</dbReference>
<evidence type="ECO:0000256" key="5">
    <source>
        <dbReference type="ARBA" id="ARBA00022598"/>
    </source>
</evidence>
<evidence type="ECO:0000313" key="17">
    <source>
        <dbReference type="Proteomes" id="UP000245086"/>
    </source>
</evidence>
<dbReference type="Gene3D" id="3.30.300.30">
    <property type="match status" value="1"/>
</dbReference>
<dbReference type="Pfam" id="PF13193">
    <property type="entry name" value="AMP-binding_C"/>
    <property type="match status" value="1"/>
</dbReference>
<dbReference type="PANTHER" id="PTHR43107:SF15">
    <property type="entry name" value="FATTY ACID TRANSPORT PROTEIN 3, ISOFORM A"/>
    <property type="match status" value="1"/>
</dbReference>
<keyword evidence="12" id="KW-0576">Peroxisome</keyword>
<keyword evidence="4" id="KW-1003">Cell membrane</keyword>
<evidence type="ECO:0000256" key="13">
    <source>
        <dbReference type="ARBA" id="ARBA00046271"/>
    </source>
</evidence>
<dbReference type="Proteomes" id="UP000245086">
    <property type="component" value="Unassembled WGS sequence"/>
</dbReference>
<protein>
    <submittedName>
        <fullName evidence="16">Long-chain-fatty-acid-CoA ligase FadD17</fullName>
        <ecNumber evidence="16">6.2.1.3</ecNumber>
    </submittedName>
</protein>
<evidence type="ECO:0000256" key="7">
    <source>
        <dbReference type="ARBA" id="ARBA00022741"/>
    </source>
</evidence>
<reference evidence="16 17" key="1">
    <citation type="journal article" date="2018" name="Genome Announc.">
        <title>Draft Genome Sequence of "Candidatus Phycosocius bacilliformis," an Alphaproteobacterial Ectosymbiont of the Hydrocarbon-Producing Green Alga Botryococcus braunii.</title>
        <authorList>
            <person name="Tanabe Y."/>
            <person name="Yamaguchi H."/>
            <person name="Watanabe M.M."/>
        </authorList>
    </citation>
    <scope>NUCLEOTIDE SEQUENCE [LARGE SCALE GENOMIC DNA]</scope>
    <source>
        <strain evidence="16 17">BOTRYCO-2</strain>
    </source>
</reference>
<evidence type="ECO:0000256" key="4">
    <source>
        <dbReference type="ARBA" id="ARBA00022475"/>
    </source>
</evidence>
<dbReference type="OrthoDB" id="7315605at2"/>
<dbReference type="PANTHER" id="PTHR43107">
    <property type="entry name" value="LONG-CHAIN FATTY ACID TRANSPORT PROTEIN"/>
    <property type="match status" value="1"/>
</dbReference>
<evidence type="ECO:0000256" key="6">
    <source>
        <dbReference type="ARBA" id="ARBA00022692"/>
    </source>
</evidence>
<gene>
    <name evidence="16" type="ORF">PbB2_00966</name>
</gene>
<dbReference type="GO" id="GO:0005524">
    <property type="term" value="F:ATP binding"/>
    <property type="evidence" value="ECO:0007669"/>
    <property type="project" value="UniProtKB-KW"/>
</dbReference>
<dbReference type="FunFam" id="3.30.300.30:FF:000002">
    <property type="entry name" value="Long-chain fatty acid transport protein 1"/>
    <property type="match status" value="1"/>
</dbReference>
<dbReference type="AlphaFoldDB" id="A0A2P2E8C1"/>
<dbReference type="InterPro" id="IPR000873">
    <property type="entry name" value="AMP-dep_synth/lig_dom"/>
</dbReference>